<dbReference type="EMBL" id="UZWE01000021">
    <property type="protein sequence ID" value="VDS07581.1"/>
    <property type="molecule type" value="Genomic_DNA"/>
</dbReference>
<dbReference type="InterPro" id="IPR011855">
    <property type="entry name" value="Phgtail_TP901_1"/>
</dbReference>
<name>A0A447IJE4_9RHOB</name>
<dbReference type="OrthoDB" id="7772034at2"/>
<dbReference type="Pfam" id="PF06199">
    <property type="entry name" value="Phage_tail_2"/>
    <property type="match status" value="1"/>
</dbReference>
<protein>
    <submittedName>
        <fullName evidence="1">Phage major tail protein 2</fullName>
    </submittedName>
</protein>
<dbReference type="AlphaFoldDB" id="A0A447IJE4"/>
<accession>A0A447IJE4</accession>
<evidence type="ECO:0000313" key="1">
    <source>
        <dbReference type="EMBL" id="VDS07581.1"/>
    </source>
</evidence>
<reference evidence="1 2" key="1">
    <citation type="submission" date="2018-12" db="EMBL/GenBank/DDBJ databases">
        <authorList>
            <person name="Criscuolo A."/>
        </authorList>
    </citation>
    <scope>NUCLEOTIDE SEQUENCE [LARGE SCALE GENOMIC DNA]</scope>
    <source>
        <strain evidence="1">ACIP1116241</strain>
    </source>
</reference>
<organism evidence="1 2">
    <name type="scientific">Paracoccus haematequi</name>
    <dbReference type="NCBI Taxonomy" id="2491866"/>
    <lineage>
        <taxon>Bacteria</taxon>
        <taxon>Pseudomonadati</taxon>
        <taxon>Pseudomonadota</taxon>
        <taxon>Alphaproteobacteria</taxon>
        <taxon>Rhodobacterales</taxon>
        <taxon>Paracoccaceae</taxon>
        <taxon>Paracoccus</taxon>
    </lineage>
</organism>
<dbReference type="Proteomes" id="UP000270743">
    <property type="component" value="Unassembled WGS sequence"/>
</dbReference>
<evidence type="ECO:0000313" key="2">
    <source>
        <dbReference type="Proteomes" id="UP000270743"/>
    </source>
</evidence>
<sequence length="151" mass="16306">MEATLAAPITERFEELVLEVSEDGSTWTRICGLIGVTVTRTAQFDTTEVPADCDDESLPLQTERAIRATEVSISGDGVWAAQSHGTLIDWFYTGATKQVRVGNLNAASGDTEYETGPAFLSTLNNTRTKGQKVTASVAIQFDGTPERMMKA</sequence>
<proteinExistence type="predicted"/>
<gene>
    <name evidence="1" type="ORF">PARHAE_00758</name>
</gene>
<keyword evidence="2" id="KW-1185">Reference proteome</keyword>